<proteinExistence type="predicted"/>
<accession>A0A126V2T0</accession>
<dbReference type="Proteomes" id="UP000070371">
    <property type="component" value="Chromosome"/>
</dbReference>
<keyword evidence="2" id="KW-0732">Signal</keyword>
<dbReference type="RefSeq" id="WP_039000011.1">
    <property type="nucleotide sequence ID" value="NZ_CP014327.1"/>
</dbReference>
<dbReference type="OrthoDB" id="7864696at2"/>
<feature type="signal peptide" evidence="2">
    <location>
        <begin position="1"/>
        <end position="25"/>
    </location>
</feature>
<evidence type="ECO:0000256" key="1">
    <source>
        <dbReference type="SAM" id="Phobius"/>
    </source>
</evidence>
<keyword evidence="1" id="KW-0472">Membrane</keyword>
<protein>
    <recommendedName>
        <fullName evidence="5">PEP-CTERM protein-sorting domain-containing protein</fullName>
    </recommendedName>
</protein>
<sequence>MVNSKVKTAVFVFAGAMAITSYAQAATVSVATYNPASHPNIPSFNVLASEDFESGVNRSGVSGPSVNGDDTFNVGVFKSIGGTGSGGTVREAPSDCKSAAGADNLCLRSGNVYGRTNVFPFNGDGFLDSNDTYGINWKVGLLGGELFDTISFTLMDAGDVGAFAGISASPFSIGDSPSASDVFGLNGSEIMSPYNSNGNIQTVTIKFDQLVAEAFINIVSFAHSDGSLYLKNDGLGIDGVRVGISAVPLPAAGLLLLGALGSLAFSRRKYKKT</sequence>
<keyword evidence="4" id="KW-1185">Reference proteome</keyword>
<evidence type="ECO:0000313" key="4">
    <source>
        <dbReference type="Proteomes" id="UP000070371"/>
    </source>
</evidence>
<dbReference type="AlphaFoldDB" id="A0A126V2T0"/>
<gene>
    <name evidence="3" type="ORF">RC74_16130</name>
</gene>
<keyword evidence="1" id="KW-0812">Transmembrane</keyword>
<feature type="transmembrane region" description="Helical" evidence="1">
    <location>
        <begin position="247"/>
        <end position="265"/>
    </location>
</feature>
<evidence type="ECO:0008006" key="5">
    <source>
        <dbReference type="Google" id="ProtNLM"/>
    </source>
</evidence>
<name>A0A126V2T0_9RHOB</name>
<dbReference type="InterPro" id="IPR022472">
    <property type="entry name" value="VPLPA-CTERM"/>
</dbReference>
<feature type="chain" id="PRO_5007443303" description="PEP-CTERM protein-sorting domain-containing protein" evidence="2">
    <location>
        <begin position="26"/>
        <end position="273"/>
    </location>
</feature>
<reference evidence="3 4" key="1">
    <citation type="submission" date="2016-02" db="EMBL/GenBank/DDBJ databases">
        <title>Complete genome sequence of Halocynthiibacter arcticus PAMC 20958t from arctic marine sediment.</title>
        <authorList>
            <person name="Lee Y.M."/>
            <person name="Baek K."/>
            <person name="Lee H.K."/>
            <person name="Shin S.C."/>
        </authorList>
    </citation>
    <scope>NUCLEOTIDE SEQUENCE [LARGE SCALE GENOMIC DNA]</scope>
    <source>
        <strain evidence="3">PAMC 20958</strain>
    </source>
</reference>
<dbReference type="KEGG" id="hat:RC74_16130"/>
<evidence type="ECO:0000256" key="2">
    <source>
        <dbReference type="SAM" id="SignalP"/>
    </source>
</evidence>
<dbReference type="NCBIfam" id="TIGR03370">
    <property type="entry name" value="VPLPA-CTERM"/>
    <property type="match status" value="1"/>
</dbReference>
<evidence type="ECO:0000313" key="3">
    <source>
        <dbReference type="EMBL" id="AML52593.1"/>
    </source>
</evidence>
<keyword evidence="1" id="KW-1133">Transmembrane helix</keyword>
<dbReference type="EMBL" id="CP014327">
    <property type="protein sequence ID" value="AML52593.1"/>
    <property type="molecule type" value="Genomic_DNA"/>
</dbReference>
<organism evidence="3 4">
    <name type="scientific">Falsihalocynthiibacter arcticus</name>
    <dbReference type="NCBI Taxonomy" id="1579316"/>
    <lineage>
        <taxon>Bacteria</taxon>
        <taxon>Pseudomonadati</taxon>
        <taxon>Pseudomonadota</taxon>
        <taxon>Alphaproteobacteria</taxon>
        <taxon>Rhodobacterales</taxon>
        <taxon>Roseobacteraceae</taxon>
        <taxon>Falsihalocynthiibacter</taxon>
    </lineage>
</organism>